<gene>
    <name evidence="3" type="ORF">SELMODRAFT_87015</name>
</gene>
<dbReference type="KEGG" id="smo:SELMODRAFT_87015"/>
<accession>D8R7M8</accession>
<dbReference type="eggNOG" id="KOG4197">
    <property type="taxonomic scope" value="Eukaryota"/>
</dbReference>
<name>D8R7M8_SELML</name>
<dbReference type="AlphaFoldDB" id="D8R7M8"/>
<feature type="repeat" description="PPR" evidence="2">
    <location>
        <begin position="127"/>
        <end position="161"/>
    </location>
</feature>
<dbReference type="Gene3D" id="1.25.40.10">
    <property type="entry name" value="Tetratricopeptide repeat domain"/>
    <property type="match status" value="4"/>
</dbReference>
<dbReference type="NCBIfam" id="TIGR00756">
    <property type="entry name" value="PPR"/>
    <property type="match status" value="4"/>
</dbReference>
<dbReference type="InterPro" id="IPR046960">
    <property type="entry name" value="PPR_At4g14850-like_plant"/>
</dbReference>
<organism evidence="4">
    <name type="scientific">Selaginella moellendorffii</name>
    <name type="common">Spikemoss</name>
    <dbReference type="NCBI Taxonomy" id="88036"/>
    <lineage>
        <taxon>Eukaryota</taxon>
        <taxon>Viridiplantae</taxon>
        <taxon>Streptophyta</taxon>
        <taxon>Embryophyta</taxon>
        <taxon>Tracheophyta</taxon>
        <taxon>Lycopodiopsida</taxon>
        <taxon>Selaginellales</taxon>
        <taxon>Selaginellaceae</taxon>
        <taxon>Selaginella</taxon>
    </lineage>
</organism>
<dbReference type="EMBL" id="GL377573">
    <property type="protein sequence ID" value="EFJ31560.1"/>
    <property type="molecule type" value="Genomic_DNA"/>
</dbReference>
<feature type="repeat" description="PPR" evidence="2">
    <location>
        <begin position="350"/>
        <end position="384"/>
    </location>
</feature>
<evidence type="ECO:0000313" key="3">
    <source>
        <dbReference type="EMBL" id="EFJ31560.1"/>
    </source>
</evidence>
<sequence>MNELNVSKLIASCNSLEDAKALHGQVVRQGLDRQLFIGTALVRMYGRLGCVEEARWIFEKMPARDAVAWTVMLWVYAHAGHLEECRRTFYKMPRQDVVATNVMIRAYAQHGCMKEAKILFGNMLEPSVMSWNSMISGYCLSGSLVEAREMFDRMPAKDVVTWTILCRSYAQHGYICEAMKLFENIPEKNVVSWNSLISAFAETGKMQYCVVLFERMPQRDIVSWSILFWAFYHYFENFENAEKVFNDMPEHDVVVTTAIMEAYARCGHLYHAISAFLEMESRGILPDSVTWIQLCGAGSLLHQSKLVANLITRNCWKHDVMVSTAVIDMHGKCSELQAAEFVFSTMPVCTTVSWNAVIAAYARNGNICKALGFFREMFLDSVPPNEVTFLVLMNSCSHRGLVPEGMNLFYSQELPSSRSMHHSCVADLSARAGWVTLDASEENIGAWTSALAAFIRQGDYMNGVDVIRRIVTLGNAKYALLISNLYALCR</sequence>
<evidence type="ECO:0000313" key="4">
    <source>
        <dbReference type="Proteomes" id="UP000001514"/>
    </source>
</evidence>
<dbReference type="Pfam" id="PF13041">
    <property type="entry name" value="PPR_2"/>
    <property type="match status" value="2"/>
</dbReference>
<dbReference type="PANTHER" id="PTHR47926:SF533">
    <property type="entry name" value="DYW DOMAIN-CONTAINING PROTEIN"/>
    <property type="match status" value="1"/>
</dbReference>
<dbReference type="PROSITE" id="PS51375">
    <property type="entry name" value="PPR"/>
    <property type="match status" value="5"/>
</dbReference>
<dbReference type="FunFam" id="1.25.40.10:FF:000031">
    <property type="entry name" value="Pentatricopeptide repeat-containing protein mitochondrial"/>
    <property type="match status" value="1"/>
</dbReference>
<evidence type="ECO:0000256" key="2">
    <source>
        <dbReference type="PROSITE-ProRule" id="PRU00708"/>
    </source>
</evidence>
<protein>
    <recommendedName>
        <fullName evidence="5">Pentacotripeptide-repeat region of PRORP domain-containing protein</fullName>
    </recommendedName>
</protein>
<dbReference type="GO" id="GO:0003723">
    <property type="term" value="F:RNA binding"/>
    <property type="evidence" value="ECO:0007669"/>
    <property type="project" value="InterPro"/>
</dbReference>
<dbReference type="Gramene" id="EFJ31560">
    <property type="protein sequence ID" value="EFJ31560"/>
    <property type="gene ID" value="SELMODRAFT_87015"/>
</dbReference>
<reference evidence="3 4" key="1">
    <citation type="journal article" date="2011" name="Science">
        <title>The Selaginella genome identifies genetic changes associated with the evolution of vascular plants.</title>
        <authorList>
            <person name="Banks J.A."/>
            <person name="Nishiyama T."/>
            <person name="Hasebe M."/>
            <person name="Bowman J.L."/>
            <person name="Gribskov M."/>
            <person name="dePamphilis C."/>
            <person name="Albert V.A."/>
            <person name="Aono N."/>
            <person name="Aoyama T."/>
            <person name="Ambrose B.A."/>
            <person name="Ashton N.W."/>
            <person name="Axtell M.J."/>
            <person name="Barker E."/>
            <person name="Barker M.S."/>
            <person name="Bennetzen J.L."/>
            <person name="Bonawitz N.D."/>
            <person name="Chapple C."/>
            <person name="Cheng C."/>
            <person name="Correa L.G."/>
            <person name="Dacre M."/>
            <person name="DeBarry J."/>
            <person name="Dreyer I."/>
            <person name="Elias M."/>
            <person name="Engstrom E.M."/>
            <person name="Estelle M."/>
            <person name="Feng L."/>
            <person name="Finet C."/>
            <person name="Floyd S.K."/>
            <person name="Frommer W.B."/>
            <person name="Fujita T."/>
            <person name="Gramzow L."/>
            <person name="Gutensohn M."/>
            <person name="Harholt J."/>
            <person name="Hattori M."/>
            <person name="Heyl A."/>
            <person name="Hirai T."/>
            <person name="Hiwatashi Y."/>
            <person name="Ishikawa M."/>
            <person name="Iwata M."/>
            <person name="Karol K.G."/>
            <person name="Koehler B."/>
            <person name="Kolukisaoglu U."/>
            <person name="Kubo M."/>
            <person name="Kurata T."/>
            <person name="Lalonde S."/>
            <person name="Li K."/>
            <person name="Li Y."/>
            <person name="Litt A."/>
            <person name="Lyons E."/>
            <person name="Manning G."/>
            <person name="Maruyama T."/>
            <person name="Michael T.P."/>
            <person name="Mikami K."/>
            <person name="Miyazaki S."/>
            <person name="Morinaga S."/>
            <person name="Murata T."/>
            <person name="Mueller-Roeber B."/>
            <person name="Nelson D.R."/>
            <person name="Obara M."/>
            <person name="Oguri Y."/>
            <person name="Olmstead R.G."/>
            <person name="Onodera N."/>
            <person name="Petersen B.L."/>
            <person name="Pils B."/>
            <person name="Prigge M."/>
            <person name="Rensing S.A."/>
            <person name="Riano-Pachon D.M."/>
            <person name="Roberts A.W."/>
            <person name="Sato Y."/>
            <person name="Scheller H.V."/>
            <person name="Schulz B."/>
            <person name="Schulz C."/>
            <person name="Shakirov E.V."/>
            <person name="Shibagaki N."/>
            <person name="Shinohara N."/>
            <person name="Shippen D.E."/>
            <person name="Soerensen I."/>
            <person name="Sotooka R."/>
            <person name="Sugimoto N."/>
            <person name="Sugita M."/>
            <person name="Sumikawa N."/>
            <person name="Tanurdzic M."/>
            <person name="Theissen G."/>
            <person name="Ulvskov P."/>
            <person name="Wakazuki S."/>
            <person name="Weng J.K."/>
            <person name="Willats W.W."/>
            <person name="Wipf D."/>
            <person name="Wolf P.G."/>
            <person name="Yang L."/>
            <person name="Zimmer A.D."/>
            <person name="Zhu Q."/>
            <person name="Mitros T."/>
            <person name="Hellsten U."/>
            <person name="Loque D."/>
            <person name="Otillar R."/>
            <person name="Salamov A."/>
            <person name="Schmutz J."/>
            <person name="Shapiro H."/>
            <person name="Lindquist E."/>
            <person name="Lucas S."/>
            <person name="Rokhsar D."/>
            <person name="Grigoriev I.V."/>
        </authorList>
    </citation>
    <scope>NUCLEOTIDE SEQUENCE [LARGE SCALE GENOMIC DNA]</scope>
</reference>
<feature type="repeat" description="PPR" evidence="2">
    <location>
        <begin position="189"/>
        <end position="223"/>
    </location>
</feature>
<dbReference type="InterPro" id="IPR011990">
    <property type="entry name" value="TPR-like_helical_dom_sf"/>
</dbReference>
<feature type="repeat" description="PPR" evidence="2">
    <location>
        <begin position="65"/>
        <end position="99"/>
    </location>
</feature>
<evidence type="ECO:0008006" key="5">
    <source>
        <dbReference type="Google" id="ProtNLM"/>
    </source>
</evidence>
<dbReference type="Pfam" id="PF01535">
    <property type="entry name" value="PPR"/>
    <property type="match status" value="4"/>
</dbReference>
<dbReference type="Proteomes" id="UP000001514">
    <property type="component" value="Unassembled WGS sequence"/>
</dbReference>
<feature type="repeat" description="PPR" evidence="2">
    <location>
        <begin position="252"/>
        <end position="286"/>
    </location>
</feature>
<keyword evidence="1" id="KW-0677">Repeat</keyword>
<dbReference type="GO" id="GO:0009451">
    <property type="term" value="P:RNA modification"/>
    <property type="evidence" value="ECO:0007669"/>
    <property type="project" value="InterPro"/>
</dbReference>
<dbReference type="InParanoid" id="D8R7M8"/>
<evidence type="ECO:0000256" key="1">
    <source>
        <dbReference type="ARBA" id="ARBA00022737"/>
    </source>
</evidence>
<dbReference type="Pfam" id="PF12854">
    <property type="entry name" value="PPR_1"/>
    <property type="match status" value="1"/>
</dbReference>
<dbReference type="STRING" id="88036.D8R7M8"/>
<proteinExistence type="predicted"/>
<keyword evidence="4" id="KW-1185">Reference proteome</keyword>
<dbReference type="PANTHER" id="PTHR47926">
    <property type="entry name" value="PENTATRICOPEPTIDE REPEAT-CONTAINING PROTEIN"/>
    <property type="match status" value="1"/>
</dbReference>
<dbReference type="HOGENOM" id="CLU_002706_0_6_1"/>
<dbReference type="InterPro" id="IPR002885">
    <property type="entry name" value="PPR_rpt"/>
</dbReference>